<feature type="transmembrane region" description="Helical" evidence="6">
    <location>
        <begin position="543"/>
        <end position="562"/>
    </location>
</feature>
<accession>A0A8J6HDS0</accession>
<feature type="transmembrane region" description="Helical" evidence="6">
    <location>
        <begin position="33"/>
        <end position="52"/>
    </location>
</feature>
<gene>
    <name evidence="8" type="ORF">GEV33_009981</name>
</gene>
<dbReference type="InterPro" id="IPR002293">
    <property type="entry name" value="AA/rel_permease1"/>
</dbReference>
<keyword evidence="4 6" id="KW-0472">Membrane</keyword>
<dbReference type="AlphaFoldDB" id="A0A8J6HDS0"/>
<feature type="domain" description="Cationic amino acid transporter C-terminal" evidence="7">
    <location>
        <begin position="541"/>
        <end position="585"/>
    </location>
</feature>
<feature type="compositionally biased region" description="Basic and acidic residues" evidence="5">
    <location>
        <begin position="978"/>
        <end position="987"/>
    </location>
</feature>
<feature type="transmembrane region" description="Helical" evidence="6">
    <location>
        <begin position="483"/>
        <end position="504"/>
    </location>
</feature>
<evidence type="ECO:0000256" key="3">
    <source>
        <dbReference type="ARBA" id="ARBA00022989"/>
    </source>
</evidence>
<evidence type="ECO:0000256" key="2">
    <source>
        <dbReference type="ARBA" id="ARBA00022692"/>
    </source>
</evidence>
<feature type="transmembrane region" description="Helical" evidence="6">
    <location>
        <begin position="58"/>
        <end position="76"/>
    </location>
</feature>
<reference evidence="8" key="2">
    <citation type="submission" date="2021-08" db="EMBL/GenBank/DDBJ databases">
        <authorList>
            <person name="Eriksson T."/>
        </authorList>
    </citation>
    <scope>NUCLEOTIDE SEQUENCE</scope>
    <source>
        <strain evidence="8">Stoneville</strain>
        <tissue evidence="8">Whole head</tissue>
    </source>
</reference>
<feature type="compositionally biased region" description="Basic and acidic residues" evidence="5">
    <location>
        <begin position="954"/>
        <end position="965"/>
    </location>
</feature>
<evidence type="ECO:0000313" key="8">
    <source>
        <dbReference type="EMBL" id="KAH0812805.1"/>
    </source>
</evidence>
<comment type="caution">
    <text evidence="8">The sequence shown here is derived from an EMBL/GenBank/DDBJ whole genome shotgun (WGS) entry which is preliminary data.</text>
</comment>
<dbReference type="Gene3D" id="1.20.1740.10">
    <property type="entry name" value="Amino acid/polyamine transporter I"/>
    <property type="match status" value="2"/>
</dbReference>
<feature type="transmembrane region" description="Helical" evidence="6">
    <location>
        <begin position="510"/>
        <end position="531"/>
    </location>
</feature>
<proteinExistence type="predicted"/>
<name>A0A8J6HDS0_TENMO</name>
<feature type="compositionally biased region" description="Basic and acidic residues" evidence="5">
    <location>
        <begin position="1022"/>
        <end position="1033"/>
    </location>
</feature>
<dbReference type="GO" id="GO:0061459">
    <property type="term" value="F:L-arginine transmembrane transporter activity"/>
    <property type="evidence" value="ECO:0007669"/>
    <property type="project" value="TreeGrafter"/>
</dbReference>
<evidence type="ECO:0000259" key="7">
    <source>
        <dbReference type="Pfam" id="PF13906"/>
    </source>
</evidence>
<feature type="transmembrane region" description="Helical" evidence="6">
    <location>
        <begin position="88"/>
        <end position="109"/>
    </location>
</feature>
<dbReference type="GO" id="GO:0097638">
    <property type="term" value="P:L-arginine import across plasma membrane"/>
    <property type="evidence" value="ECO:0007669"/>
    <property type="project" value="TreeGrafter"/>
</dbReference>
<dbReference type="Proteomes" id="UP000719412">
    <property type="component" value="Unassembled WGS sequence"/>
</dbReference>
<feature type="transmembrane region" description="Helical" evidence="6">
    <location>
        <begin position="568"/>
        <end position="585"/>
    </location>
</feature>
<feature type="transmembrane region" description="Helical" evidence="6">
    <location>
        <begin position="385"/>
        <end position="406"/>
    </location>
</feature>
<dbReference type="Pfam" id="PF13906">
    <property type="entry name" value="AA_permease_C"/>
    <property type="match status" value="1"/>
</dbReference>
<reference evidence="8" key="1">
    <citation type="journal article" date="2020" name="J Insects Food Feed">
        <title>The yellow mealworm (Tenebrio molitor) genome: a resource for the emerging insects as food and feed industry.</title>
        <authorList>
            <person name="Eriksson T."/>
            <person name="Andere A."/>
            <person name="Kelstrup H."/>
            <person name="Emery V."/>
            <person name="Picard C."/>
        </authorList>
    </citation>
    <scope>NUCLEOTIDE SEQUENCE</scope>
    <source>
        <strain evidence="8">Stoneville</strain>
        <tissue evidence="8">Whole head</tissue>
    </source>
</reference>
<evidence type="ECO:0000256" key="6">
    <source>
        <dbReference type="SAM" id="Phobius"/>
    </source>
</evidence>
<evidence type="ECO:0000256" key="4">
    <source>
        <dbReference type="ARBA" id="ARBA00023136"/>
    </source>
</evidence>
<dbReference type="PANTHER" id="PTHR43243:SF105">
    <property type="entry name" value="CATIONIC AMINO ACID TRANSPORTER C-TERMINAL DOMAIN-CONTAINING PROTEIN"/>
    <property type="match status" value="1"/>
</dbReference>
<feature type="compositionally biased region" description="Low complexity" evidence="5">
    <location>
        <begin position="779"/>
        <end position="792"/>
    </location>
</feature>
<feature type="transmembrane region" description="Helical" evidence="6">
    <location>
        <begin position="186"/>
        <end position="203"/>
    </location>
</feature>
<keyword evidence="2 6" id="KW-0812">Transmembrane</keyword>
<evidence type="ECO:0000256" key="5">
    <source>
        <dbReference type="SAM" id="MobiDB-lite"/>
    </source>
</evidence>
<feature type="region of interest" description="Disordered" evidence="5">
    <location>
        <begin position="748"/>
        <end position="814"/>
    </location>
</feature>
<feature type="transmembrane region" description="Helical" evidence="6">
    <location>
        <begin position="360"/>
        <end position="379"/>
    </location>
</feature>
<evidence type="ECO:0000256" key="1">
    <source>
        <dbReference type="ARBA" id="ARBA00004141"/>
    </source>
</evidence>
<feature type="transmembrane region" description="Helical" evidence="6">
    <location>
        <begin position="223"/>
        <end position="243"/>
    </location>
</feature>
<dbReference type="Pfam" id="PF13520">
    <property type="entry name" value="AA_permease_2"/>
    <property type="match status" value="1"/>
</dbReference>
<feature type="region of interest" description="Disordered" evidence="5">
    <location>
        <begin position="422"/>
        <end position="443"/>
    </location>
</feature>
<organism evidence="8 9">
    <name type="scientific">Tenebrio molitor</name>
    <name type="common">Yellow mealworm beetle</name>
    <dbReference type="NCBI Taxonomy" id="7067"/>
    <lineage>
        <taxon>Eukaryota</taxon>
        <taxon>Metazoa</taxon>
        <taxon>Ecdysozoa</taxon>
        <taxon>Arthropoda</taxon>
        <taxon>Hexapoda</taxon>
        <taxon>Insecta</taxon>
        <taxon>Pterygota</taxon>
        <taxon>Neoptera</taxon>
        <taxon>Endopterygota</taxon>
        <taxon>Coleoptera</taxon>
        <taxon>Polyphaga</taxon>
        <taxon>Cucujiformia</taxon>
        <taxon>Tenebrionidae</taxon>
        <taxon>Tenebrio</taxon>
    </lineage>
</organism>
<keyword evidence="3 6" id="KW-1133">Transmembrane helix</keyword>
<keyword evidence="9" id="KW-1185">Reference proteome</keyword>
<dbReference type="FunFam" id="1.20.1740.10:FF:000010">
    <property type="entry name" value="probable cationic amino acid transporter"/>
    <property type="match status" value="1"/>
</dbReference>
<feature type="transmembrane region" description="Helical" evidence="6">
    <location>
        <begin position="264"/>
        <end position="291"/>
    </location>
</feature>
<evidence type="ECO:0000313" key="9">
    <source>
        <dbReference type="Proteomes" id="UP000719412"/>
    </source>
</evidence>
<comment type="subcellular location">
    <subcellularLocation>
        <location evidence="1">Membrane</location>
        <topology evidence="1">Multi-pass membrane protein</topology>
    </subcellularLocation>
</comment>
<sequence length="1054" mass="116105">MDTAWRVLTRKKILDPVTTEQSELGRVLNTVDLTALGVGSTLGVGVYVLAGHVAKDTAGPAVVISFLIATIASVFAEFGARTPRAGSAYIYSYVCVGEFVAFVIGWNLILEYVIGSASVARGLSLYLDTLINDTLKDTFRDIAPLGDVDFLSKYFDFFAFGVSLILAVALAFGLKESSWVNNIFTLLNLAVVAFVIVAGGMNAKGENWRLPANASNPDDHGGFMPFGVEGMIKGAATCFYGFVGFDCIATTGEEVKNPKKAIPVAIVLSLFIIFLAYFGTSTVVTLMLPYYDQDPNAPLPHAFETVGWPTAKWIVAIGGIFGLCASLFGAMFPLPRIIYAMASDSLIFRFLGRVSSRFKTPVVGTLLAGLLTGLMAALFDLKQLVNMMSIGTLLAYTIVAASVLLLRYEIDKDDIYEPLRAHSDSEDSDTYSETRGLDETETNEEVELMDGTVTSSGVFKQIFNCGRHDFPSKLSERIVKIEVCLYCVLCVLIGLCAIYLKKYIGNGEAWAIVLTAIVVFVTVLVIMSMTTQPKSRKELTFKVPLVPLIPALSILINVYLMLMLDPYTWIRFAVWMVIGIPIYYFSVQSQSDARNESISSRDSQIVPHEKQNGYTNHGCIDFDHNITTVSKKRPAPPPPTLRNIEATIADLDEMLDNEEANIIGDRKFSVDSLSTASNVLREENVEADVHCSDVPVTPVKVVEAPPLLESCDVTIPPSPSSIVADSSEVAAVETSTADEAVVALVLDGESESSREPQTVETDTTDFQTVEEKEDQSQSAPPTAETEQTTPVNLLPPPPPEPIVENEPAIPPPPSFLAENPKVAIPRPLLSGLSNVKLKPVREVIPDTPSVDYSRENSTDDNLKFGTQEYKEFLEQLDQKLQLGYVPTQVVVNLKAKPAPNLPNEDVIDDNIDRKEAKEKLAQFLARTNSLPLFGSRNHNHDSSNHVQRKYVAKPSDEVNDREQHRQNMKNILGSIRLTKKDSFKTENDTTEEENSQTQDIEQPNNRDNSDLKREQITTANRGNDERLDHKRNMDDVFKSIRLRKMDSFKANESQ</sequence>
<dbReference type="PANTHER" id="PTHR43243">
    <property type="entry name" value="INNER MEMBRANE TRANSPORTER YGJI-RELATED"/>
    <property type="match status" value="1"/>
</dbReference>
<dbReference type="EMBL" id="JABDTM020025780">
    <property type="protein sequence ID" value="KAH0812805.1"/>
    <property type="molecule type" value="Genomic_DNA"/>
</dbReference>
<dbReference type="GO" id="GO:0000064">
    <property type="term" value="F:L-ornithine transmembrane transporter activity"/>
    <property type="evidence" value="ECO:0007669"/>
    <property type="project" value="TreeGrafter"/>
</dbReference>
<feature type="compositionally biased region" description="Polar residues" evidence="5">
    <location>
        <begin position="755"/>
        <end position="767"/>
    </location>
</feature>
<feature type="region of interest" description="Disordered" evidence="5">
    <location>
        <begin position="932"/>
        <end position="1033"/>
    </location>
</feature>
<dbReference type="InterPro" id="IPR029485">
    <property type="entry name" value="CAT_C"/>
</dbReference>
<dbReference type="GO" id="GO:0005886">
    <property type="term" value="C:plasma membrane"/>
    <property type="evidence" value="ECO:0007669"/>
    <property type="project" value="TreeGrafter"/>
</dbReference>
<feature type="compositionally biased region" description="Polar residues" evidence="5">
    <location>
        <begin position="995"/>
        <end position="1006"/>
    </location>
</feature>
<feature type="transmembrane region" description="Helical" evidence="6">
    <location>
        <begin position="154"/>
        <end position="174"/>
    </location>
</feature>
<protein>
    <recommendedName>
        <fullName evidence="7">Cationic amino acid transporter C-terminal domain-containing protein</fullName>
    </recommendedName>
</protein>
<feature type="transmembrane region" description="Helical" evidence="6">
    <location>
        <begin position="311"/>
        <end position="339"/>
    </location>
</feature>
<dbReference type="GO" id="GO:0015189">
    <property type="term" value="F:L-lysine transmembrane transporter activity"/>
    <property type="evidence" value="ECO:0007669"/>
    <property type="project" value="TreeGrafter"/>
</dbReference>